<dbReference type="Proteomes" id="UP000249547">
    <property type="component" value="Unassembled WGS sequence"/>
</dbReference>
<proteinExistence type="predicted"/>
<gene>
    <name evidence="2" type="ORF">LX64_02930</name>
</gene>
<dbReference type="RefSeq" id="WP_148707321.1">
    <property type="nucleotide sequence ID" value="NZ_QLLL01000005.1"/>
</dbReference>
<sequence length="172" mass="18997">MKKFCLFLCLCFYTACVFAQSNIPASQQINLAQKKSGSDVKVISGEYHIYFKKDDVLNAIALVDKTTKSKNSKLAQAIRENKVSTIDLAALQPAMRPYVDLFQSNIGTYLLLKGKAAVYLNNKKLITLIRAEASPEIVDLNGDARTPVFFAEKTSDLPLFLGDVDARVITKG</sequence>
<reference evidence="2 3" key="1">
    <citation type="submission" date="2018-06" db="EMBL/GenBank/DDBJ databases">
        <title>Genomic Encyclopedia of Archaeal and Bacterial Type Strains, Phase II (KMG-II): from individual species to whole genera.</title>
        <authorList>
            <person name="Goeker M."/>
        </authorList>
    </citation>
    <scope>NUCLEOTIDE SEQUENCE [LARGE SCALE GENOMIC DNA]</scope>
    <source>
        <strain evidence="2 3">DSM 23857</strain>
    </source>
</reference>
<protein>
    <submittedName>
        <fullName evidence="2">Uncharacterized protein</fullName>
    </submittedName>
</protein>
<evidence type="ECO:0000313" key="3">
    <source>
        <dbReference type="Proteomes" id="UP000249547"/>
    </source>
</evidence>
<dbReference type="AlphaFoldDB" id="A0A327QL40"/>
<comment type="caution">
    <text evidence="2">The sequence shown here is derived from an EMBL/GenBank/DDBJ whole genome shotgun (WGS) entry which is preliminary data.</text>
</comment>
<keyword evidence="3" id="KW-1185">Reference proteome</keyword>
<evidence type="ECO:0000256" key="1">
    <source>
        <dbReference type="SAM" id="SignalP"/>
    </source>
</evidence>
<evidence type="ECO:0000313" key="2">
    <source>
        <dbReference type="EMBL" id="RAJ04053.1"/>
    </source>
</evidence>
<keyword evidence="1" id="KW-0732">Signal</keyword>
<name>A0A327QL40_9BACT</name>
<accession>A0A327QL40</accession>
<organism evidence="2 3">
    <name type="scientific">Chitinophaga skermanii</name>
    <dbReference type="NCBI Taxonomy" id="331697"/>
    <lineage>
        <taxon>Bacteria</taxon>
        <taxon>Pseudomonadati</taxon>
        <taxon>Bacteroidota</taxon>
        <taxon>Chitinophagia</taxon>
        <taxon>Chitinophagales</taxon>
        <taxon>Chitinophagaceae</taxon>
        <taxon>Chitinophaga</taxon>
    </lineage>
</organism>
<dbReference type="EMBL" id="QLLL01000005">
    <property type="protein sequence ID" value="RAJ04053.1"/>
    <property type="molecule type" value="Genomic_DNA"/>
</dbReference>
<feature type="chain" id="PRO_5016398143" evidence="1">
    <location>
        <begin position="20"/>
        <end position="172"/>
    </location>
</feature>
<dbReference type="OrthoDB" id="678048at2"/>
<feature type="signal peptide" evidence="1">
    <location>
        <begin position="1"/>
        <end position="19"/>
    </location>
</feature>